<reference evidence="4 5" key="1">
    <citation type="submission" date="2023-07" db="EMBL/GenBank/DDBJ databases">
        <title>Genomic Encyclopedia of Type Strains, Phase IV (KMG-IV): sequencing the most valuable type-strain genomes for metagenomic binning, comparative biology and taxonomic classification.</title>
        <authorList>
            <person name="Goeker M."/>
        </authorList>
    </citation>
    <scope>NUCLEOTIDE SEQUENCE [LARGE SCALE GENOMIC DNA]</scope>
    <source>
        <strain evidence="4 5">DSM 18695</strain>
    </source>
</reference>
<dbReference type="RefSeq" id="WP_307344696.1">
    <property type="nucleotide sequence ID" value="NZ_JAUSVS010000001.1"/>
</dbReference>
<keyword evidence="1" id="KW-0175">Coiled coil</keyword>
<proteinExistence type="predicted"/>
<evidence type="ECO:0000313" key="4">
    <source>
        <dbReference type="EMBL" id="MDQ0462408.1"/>
    </source>
</evidence>
<protein>
    <submittedName>
        <fullName evidence="4">Membrane fusion protein</fullName>
    </submittedName>
</protein>
<evidence type="ECO:0000256" key="2">
    <source>
        <dbReference type="SAM" id="Phobius"/>
    </source>
</evidence>
<dbReference type="Proteomes" id="UP001228905">
    <property type="component" value="Unassembled WGS sequence"/>
</dbReference>
<feature type="domain" description="AprE-like beta-barrel" evidence="3">
    <location>
        <begin position="315"/>
        <end position="401"/>
    </location>
</feature>
<sequence length="424" mass="45803">MQQSAAQTDADKPLFRAEAIAAASEQYGSPVRPLGLASWGLTAFLAVTMTAALIFMATARYARKETVPGVLEPASGALRISAAAPAMIRSVHVREGQHVVAGQPILTLVSDPMTAGGARLGDLLEGASRAEAGGIEAASSAQLDGIARQRDDLAARRDGLTTLQKRLALDRGLQSERVRLQQQSLDAARKLHDQGLYSDLYYRQREEAVVAARQELSRIERQIEETNVSLTQSRVEAERLEANMRQAMAQAQVSRAGVAEKRANYSANREVVLTAPRAGRVAALRARPGAPAPPASALAIILPDGARLEAELWAPSRAVGFVRPGDQVRVMYDAFPYQRFGAAKGRVIAVADAPTAPDELSMPIETREALYRITVALDDQSIRAYGRDWPLAPGARLTADLVLESRSFLQWLLDPLFSARRRAG</sequence>
<evidence type="ECO:0000313" key="5">
    <source>
        <dbReference type="Proteomes" id="UP001228905"/>
    </source>
</evidence>
<dbReference type="PRINTS" id="PR01490">
    <property type="entry name" value="RTXTOXIND"/>
</dbReference>
<keyword evidence="2" id="KW-0812">Transmembrane</keyword>
<comment type="caution">
    <text evidence="4">The sequence shown here is derived from an EMBL/GenBank/DDBJ whole genome shotgun (WGS) entry which is preliminary data.</text>
</comment>
<dbReference type="PANTHER" id="PTHR30386">
    <property type="entry name" value="MEMBRANE FUSION SUBUNIT OF EMRAB-TOLC MULTIDRUG EFFLUX PUMP"/>
    <property type="match status" value="1"/>
</dbReference>
<dbReference type="Pfam" id="PF26002">
    <property type="entry name" value="Beta-barrel_AprE"/>
    <property type="match status" value="1"/>
</dbReference>
<dbReference type="PANTHER" id="PTHR30386:SF28">
    <property type="entry name" value="EXPORTED PROTEIN"/>
    <property type="match status" value="1"/>
</dbReference>
<organism evidence="4 5">
    <name type="scientific">Caulobacter ginsengisoli</name>
    <dbReference type="NCBI Taxonomy" id="400775"/>
    <lineage>
        <taxon>Bacteria</taxon>
        <taxon>Pseudomonadati</taxon>
        <taxon>Pseudomonadota</taxon>
        <taxon>Alphaproteobacteria</taxon>
        <taxon>Caulobacterales</taxon>
        <taxon>Caulobacteraceae</taxon>
        <taxon>Caulobacter</taxon>
    </lineage>
</organism>
<evidence type="ECO:0000256" key="1">
    <source>
        <dbReference type="SAM" id="Coils"/>
    </source>
</evidence>
<accession>A0ABU0IK75</accession>
<keyword evidence="2" id="KW-0472">Membrane</keyword>
<feature type="transmembrane region" description="Helical" evidence="2">
    <location>
        <begin position="36"/>
        <end position="56"/>
    </location>
</feature>
<name>A0ABU0IK75_9CAUL</name>
<dbReference type="InterPro" id="IPR058982">
    <property type="entry name" value="Beta-barrel_AprE"/>
</dbReference>
<keyword evidence="2" id="KW-1133">Transmembrane helix</keyword>
<feature type="coiled-coil region" evidence="1">
    <location>
        <begin position="202"/>
        <end position="250"/>
    </location>
</feature>
<gene>
    <name evidence="4" type="ORF">QO010_000156</name>
</gene>
<dbReference type="InterPro" id="IPR050739">
    <property type="entry name" value="MFP"/>
</dbReference>
<dbReference type="Gene3D" id="2.40.30.170">
    <property type="match status" value="1"/>
</dbReference>
<evidence type="ECO:0000259" key="3">
    <source>
        <dbReference type="Pfam" id="PF26002"/>
    </source>
</evidence>
<dbReference type="EMBL" id="JAUSVS010000001">
    <property type="protein sequence ID" value="MDQ0462408.1"/>
    <property type="molecule type" value="Genomic_DNA"/>
</dbReference>
<keyword evidence="5" id="KW-1185">Reference proteome</keyword>